<dbReference type="EMBL" id="JAHWXN010000001">
    <property type="protein sequence ID" value="MCK2035686.1"/>
    <property type="molecule type" value="Genomic_DNA"/>
</dbReference>
<protein>
    <submittedName>
        <fullName evidence="1">Uncharacterized protein</fullName>
    </submittedName>
</protein>
<organism evidence="1 2">
    <name type="scientific">Microbacterium croceum</name>
    <dbReference type="NCBI Taxonomy" id="2851645"/>
    <lineage>
        <taxon>Bacteria</taxon>
        <taxon>Bacillati</taxon>
        <taxon>Actinomycetota</taxon>
        <taxon>Actinomycetes</taxon>
        <taxon>Micrococcales</taxon>
        <taxon>Microbacteriaceae</taxon>
        <taxon>Microbacterium</taxon>
    </lineage>
</organism>
<comment type="caution">
    <text evidence="1">The sequence shown here is derived from an EMBL/GenBank/DDBJ whole genome shotgun (WGS) entry which is preliminary data.</text>
</comment>
<name>A0ABT0FD62_9MICO</name>
<keyword evidence="2" id="KW-1185">Reference proteome</keyword>
<accession>A0ABT0FD62</accession>
<gene>
    <name evidence="1" type="ORF">KZC51_06010</name>
</gene>
<dbReference type="Proteomes" id="UP001300096">
    <property type="component" value="Unassembled WGS sequence"/>
</dbReference>
<dbReference type="RefSeq" id="WP_247629100.1">
    <property type="nucleotide sequence ID" value="NZ_JAHWXN010000001.1"/>
</dbReference>
<evidence type="ECO:0000313" key="1">
    <source>
        <dbReference type="EMBL" id="MCK2035686.1"/>
    </source>
</evidence>
<reference evidence="1 2" key="1">
    <citation type="submission" date="2021-06" db="EMBL/GenBank/DDBJ databases">
        <title>Genome-based taxonomic framework of Microbacterium strains isolated from marine environment, the description of four new species and reclassification of four preexisting species.</title>
        <authorList>
            <person name="Lee S.D."/>
            <person name="Kim S.-M."/>
            <person name="Byeon Y.-S."/>
            <person name="Yang H.L."/>
            <person name="Kim I.S."/>
        </authorList>
    </citation>
    <scope>NUCLEOTIDE SEQUENCE [LARGE SCALE GENOMIC DNA]</scope>
    <source>
        <strain evidence="1 2">SSW1-49</strain>
    </source>
</reference>
<evidence type="ECO:0000313" key="2">
    <source>
        <dbReference type="Proteomes" id="UP001300096"/>
    </source>
</evidence>
<proteinExistence type="predicted"/>
<sequence>MTDKSITIHARSTGLTVPQITEAGDAAPGIVLYQGQTITLTPAQVDATRDRLGRTWLDLTADEQVQRWGMQKFAGGPAPEGMGIGEDDDAVWFKRAITALDAAKKITNPAERKAALQAVNVECGKYLLDLHQESR</sequence>